<feature type="region of interest" description="Disordered" evidence="1">
    <location>
        <begin position="20"/>
        <end position="75"/>
    </location>
</feature>
<dbReference type="EMBL" id="JAINUG010000269">
    <property type="protein sequence ID" value="KAJ8384568.1"/>
    <property type="molecule type" value="Genomic_DNA"/>
</dbReference>
<evidence type="ECO:0000256" key="1">
    <source>
        <dbReference type="SAM" id="MobiDB-lite"/>
    </source>
</evidence>
<gene>
    <name evidence="2" type="ORF">AAFF_G00201010</name>
</gene>
<organism evidence="2 3">
    <name type="scientific">Aldrovandia affinis</name>
    <dbReference type="NCBI Taxonomy" id="143900"/>
    <lineage>
        <taxon>Eukaryota</taxon>
        <taxon>Metazoa</taxon>
        <taxon>Chordata</taxon>
        <taxon>Craniata</taxon>
        <taxon>Vertebrata</taxon>
        <taxon>Euteleostomi</taxon>
        <taxon>Actinopterygii</taxon>
        <taxon>Neopterygii</taxon>
        <taxon>Teleostei</taxon>
        <taxon>Notacanthiformes</taxon>
        <taxon>Halosauridae</taxon>
        <taxon>Aldrovandia</taxon>
    </lineage>
</organism>
<comment type="caution">
    <text evidence="2">The sequence shown here is derived from an EMBL/GenBank/DDBJ whole genome shotgun (WGS) entry which is preliminary data.</text>
</comment>
<protein>
    <submittedName>
        <fullName evidence="2">Uncharacterized protein</fullName>
    </submittedName>
</protein>
<dbReference type="AlphaFoldDB" id="A0AAD7W5X2"/>
<feature type="compositionally biased region" description="Basic and acidic residues" evidence="1">
    <location>
        <begin position="46"/>
        <end position="67"/>
    </location>
</feature>
<evidence type="ECO:0000313" key="2">
    <source>
        <dbReference type="EMBL" id="KAJ8384568.1"/>
    </source>
</evidence>
<keyword evidence="3" id="KW-1185">Reference proteome</keyword>
<reference evidence="2" key="1">
    <citation type="journal article" date="2023" name="Science">
        <title>Genome structures resolve the early diversification of teleost fishes.</title>
        <authorList>
            <person name="Parey E."/>
            <person name="Louis A."/>
            <person name="Montfort J."/>
            <person name="Bouchez O."/>
            <person name="Roques C."/>
            <person name="Iampietro C."/>
            <person name="Lluch J."/>
            <person name="Castinel A."/>
            <person name="Donnadieu C."/>
            <person name="Desvignes T."/>
            <person name="Floi Bucao C."/>
            <person name="Jouanno E."/>
            <person name="Wen M."/>
            <person name="Mejri S."/>
            <person name="Dirks R."/>
            <person name="Jansen H."/>
            <person name="Henkel C."/>
            <person name="Chen W.J."/>
            <person name="Zahm M."/>
            <person name="Cabau C."/>
            <person name="Klopp C."/>
            <person name="Thompson A.W."/>
            <person name="Robinson-Rechavi M."/>
            <person name="Braasch I."/>
            <person name="Lecointre G."/>
            <person name="Bobe J."/>
            <person name="Postlethwait J.H."/>
            <person name="Berthelot C."/>
            <person name="Roest Crollius H."/>
            <person name="Guiguen Y."/>
        </authorList>
    </citation>
    <scope>NUCLEOTIDE SEQUENCE</scope>
    <source>
        <strain evidence="2">NC1722</strain>
    </source>
</reference>
<proteinExistence type="predicted"/>
<sequence length="75" mass="8399">MRELKFCSRSPDLHFSRLSHYLGRPRDDSEERDDSPGTRRGAPVTVHERGRGAGDVPRERGAGEKPRGRNCVTPA</sequence>
<dbReference type="Proteomes" id="UP001221898">
    <property type="component" value="Unassembled WGS sequence"/>
</dbReference>
<feature type="compositionally biased region" description="Basic and acidic residues" evidence="1">
    <location>
        <begin position="24"/>
        <end position="37"/>
    </location>
</feature>
<accession>A0AAD7W5X2</accession>
<evidence type="ECO:0000313" key="3">
    <source>
        <dbReference type="Proteomes" id="UP001221898"/>
    </source>
</evidence>
<name>A0AAD7W5X2_9TELE</name>